<evidence type="ECO:0000313" key="3">
    <source>
        <dbReference type="Proteomes" id="UP000297245"/>
    </source>
</evidence>
<name>A0A4S8LDU0_DENBC</name>
<proteinExistence type="predicted"/>
<reference evidence="2 3" key="1">
    <citation type="journal article" date="2019" name="Nat. Ecol. Evol.">
        <title>Megaphylogeny resolves global patterns of mushroom evolution.</title>
        <authorList>
            <person name="Varga T."/>
            <person name="Krizsan K."/>
            <person name="Foldi C."/>
            <person name="Dima B."/>
            <person name="Sanchez-Garcia M."/>
            <person name="Sanchez-Ramirez S."/>
            <person name="Szollosi G.J."/>
            <person name="Szarkandi J.G."/>
            <person name="Papp V."/>
            <person name="Albert L."/>
            <person name="Andreopoulos W."/>
            <person name="Angelini C."/>
            <person name="Antonin V."/>
            <person name="Barry K.W."/>
            <person name="Bougher N.L."/>
            <person name="Buchanan P."/>
            <person name="Buyck B."/>
            <person name="Bense V."/>
            <person name="Catcheside P."/>
            <person name="Chovatia M."/>
            <person name="Cooper J."/>
            <person name="Damon W."/>
            <person name="Desjardin D."/>
            <person name="Finy P."/>
            <person name="Geml J."/>
            <person name="Haridas S."/>
            <person name="Hughes K."/>
            <person name="Justo A."/>
            <person name="Karasinski D."/>
            <person name="Kautmanova I."/>
            <person name="Kiss B."/>
            <person name="Kocsube S."/>
            <person name="Kotiranta H."/>
            <person name="LaButti K.M."/>
            <person name="Lechner B.E."/>
            <person name="Liimatainen K."/>
            <person name="Lipzen A."/>
            <person name="Lukacs Z."/>
            <person name="Mihaltcheva S."/>
            <person name="Morgado L.N."/>
            <person name="Niskanen T."/>
            <person name="Noordeloos M.E."/>
            <person name="Ohm R.A."/>
            <person name="Ortiz-Santana B."/>
            <person name="Ovrebo C."/>
            <person name="Racz N."/>
            <person name="Riley R."/>
            <person name="Savchenko A."/>
            <person name="Shiryaev A."/>
            <person name="Soop K."/>
            <person name="Spirin V."/>
            <person name="Szebenyi C."/>
            <person name="Tomsovsky M."/>
            <person name="Tulloss R.E."/>
            <person name="Uehling J."/>
            <person name="Grigoriev I.V."/>
            <person name="Vagvolgyi C."/>
            <person name="Papp T."/>
            <person name="Martin F.M."/>
            <person name="Miettinen O."/>
            <person name="Hibbett D.S."/>
            <person name="Nagy L.G."/>
        </authorList>
    </citation>
    <scope>NUCLEOTIDE SEQUENCE [LARGE SCALE GENOMIC DNA]</scope>
    <source>
        <strain evidence="2 3">CBS 962.96</strain>
    </source>
</reference>
<dbReference type="OrthoDB" id="3220849at2759"/>
<dbReference type="AlphaFoldDB" id="A0A4S8LDU0"/>
<evidence type="ECO:0000313" key="2">
    <source>
        <dbReference type="EMBL" id="THU86548.1"/>
    </source>
</evidence>
<sequence>MSPKSPKPSTPRNKSNTTPPPSPPLSPAHSIAEAWRKESSDSKAMWRRINDNVRRRYNEARSGRSSKL</sequence>
<organism evidence="2 3">
    <name type="scientific">Dendrothele bispora (strain CBS 962.96)</name>
    <dbReference type="NCBI Taxonomy" id="1314807"/>
    <lineage>
        <taxon>Eukaryota</taxon>
        <taxon>Fungi</taxon>
        <taxon>Dikarya</taxon>
        <taxon>Basidiomycota</taxon>
        <taxon>Agaricomycotina</taxon>
        <taxon>Agaricomycetes</taxon>
        <taxon>Agaricomycetidae</taxon>
        <taxon>Agaricales</taxon>
        <taxon>Agaricales incertae sedis</taxon>
        <taxon>Dendrothele</taxon>
    </lineage>
</organism>
<feature type="region of interest" description="Disordered" evidence="1">
    <location>
        <begin position="1"/>
        <end position="43"/>
    </location>
</feature>
<keyword evidence="3" id="KW-1185">Reference proteome</keyword>
<protein>
    <submittedName>
        <fullName evidence="2">Uncharacterized protein</fullName>
    </submittedName>
</protein>
<accession>A0A4S8LDU0</accession>
<dbReference type="Proteomes" id="UP000297245">
    <property type="component" value="Unassembled WGS sequence"/>
</dbReference>
<evidence type="ECO:0000256" key="1">
    <source>
        <dbReference type="SAM" id="MobiDB-lite"/>
    </source>
</evidence>
<gene>
    <name evidence="2" type="ORF">K435DRAFT_782813</name>
</gene>
<dbReference type="EMBL" id="ML179492">
    <property type="protein sequence ID" value="THU86548.1"/>
    <property type="molecule type" value="Genomic_DNA"/>
</dbReference>